<feature type="compositionally biased region" description="Polar residues" evidence="5">
    <location>
        <begin position="68"/>
        <end position="84"/>
    </location>
</feature>
<dbReference type="NCBIfam" id="TIGR00283">
    <property type="entry name" value="arch_pth2"/>
    <property type="match status" value="1"/>
</dbReference>
<evidence type="ECO:0000256" key="3">
    <source>
        <dbReference type="ARBA" id="ARBA00038050"/>
    </source>
</evidence>
<evidence type="ECO:0000256" key="4">
    <source>
        <dbReference type="ARBA" id="ARBA00048707"/>
    </source>
</evidence>
<dbReference type="FunFam" id="3.40.1490.10:FF:000002">
    <property type="entry name" value="Peptidyl-tRNA hydrolase 2, mitochondrial"/>
    <property type="match status" value="1"/>
</dbReference>
<dbReference type="Proteomes" id="UP000030752">
    <property type="component" value="Unassembled WGS sequence"/>
</dbReference>
<dbReference type="RefSeq" id="XP_008715318.1">
    <property type="nucleotide sequence ID" value="XM_008717096.1"/>
</dbReference>
<dbReference type="GeneID" id="19970080"/>
<evidence type="ECO:0000256" key="5">
    <source>
        <dbReference type="SAM" id="MobiDB-lite"/>
    </source>
</evidence>
<evidence type="ECO:0000313" key="7">
    <source>
        <dbReference type="EMBL" id="ETN43582.1"/>
    </source>
</evidence>
<dbReference type="PANTHER" id="PTHR12649">
    <property type="entry name" value="PEPTIDYL-TRNA HYDROLASE 2"/>
    <property type="match status" value="1"/>
</dbReference>
<feature type="compositionally biased region" description="Acidic residues" evidence="5">
    <location>
        <begin position="102"/>
        <end position="127"/>
    </location>
</feature>
<reference evidence="7 8" key="1">
    <citation type="submission" date="2013-03" db="EMBL/GenBank/DDBJ databases">
        <title>The Genome Sequence of Phialophora europaea CBS 101466.</title>
        <authorList>
            <consortium name="The Broad Institute Genomics Platform"/>
            <person name="Cuomo C."/>
            <person name="de Hoog S."/>
            <person name="Gorbushina A."/>
            <person name="Walker B."/>
            <person name="Young S.K."/>
            <person name="Zeng Q."/>
            <person name="Gargeya S."/>
            <person name="Fitzgerald M."/>
            <person name="Haas B."/>
            <person name="Abouelleil A."/>
            <person name="Allen A.W."/>
            <person name="Alvarado L."/>
            <person name="Arachchi H.M."/>
            <person name="Berlin A.M."/>
            <person name="Chapman S.B."/>
            <person name="Gainer-Dewar J."/>
            <person name="Goldberg J."/>
            <person name="Griggs A."/>
            <person name="Gujja S."/>
            <person name="Hansen M."/>
            <person name="Howarth C."/>
            <person name="Imamovic A."/>
            <person name="Ireland A."/>
            <person name="Larimer J."/>
            <person name="McCowan C."/>
            <person name="Murphy C."/>
            <person name="Pearson M."/>
            <person name="Poon T.W."/>
            <person name="Priest M."/>
            <person name="Roberts A."/>
            <person name="Saif S."/>
            <person name="Shea T."/>
            <person name="Sisk P."/>
            <person name="Sykes S."/>
            <person name="Wortman J."/>
            <person name="Nusbaum C."/>
            <person name="Birren B."/>
        </authorList>
    </citation>
    <scope>NUCLEOTIDE SEQUENCE [LARGE SCALE GENOMIC DNA]</scope>
    <source>
        <strain evidence="7 8">CBS 101466</strain>
    </source>
</reference>
<dbReference type="EC" id="3.1.1.29" evidence="1"/>
<dbReference type="Gene3D" id="3.40.1490.10">
    <property type="entry name" value="Bit1"/>
    <property type="match status" value="1"/>
</dbReference>
<comment type="catalytic activity">
    <reaction evidence="4">
        <text>an N-acyl-L-alpha-aminoacyl-tRNA + H2O = an N-acyl-L-amino acid + a tRNA + H(+)</text>
        <dbReference type="Rhea" id="RHEA:54448"/>
        <dbReference type="Rhea" id="RHEA-COMP:10123"/>
        <dbReference type="Rhea" id="RHEA-COMP:13883"/>
        <dbReference type="ChEBI" id="CHEBI:15377"/>
        <dbReference type="ChEBI" id="CHEBI:15378"/>
        <dbReference type="ChEBI" id="CHEBI:59874"/>
        <dbReference type="ChEBI" id="CHEBI:78442"/>
        <dbReference type="ChEBI" id="CHEBI:138191"/>
        <dbReference type="EC" id="3.1.1.29"/>
    </reaction>
</comment>
<keyword evidence="6" id="KW-1133">Transmembrane helix</keyword>
<dbReference type="Pfam" id="PF01981">
    <property type="entry name" value="PTH2"/>
    <property type="match status" value="1"/>
</dbReference>
<dbReference type="InParanoid" id="W2S4G7"/>
<dbReference type="VEuPathDB" id="FungiDB:HMPREF1541_02741"/>
<evidence type="ECO:0000313" key="8">
    <source>
        <dbReference type="Proteomes" id="UP000030752"/>
    </source>
</evidence>
<organism evidence="7 8">
    <name type="scientific">Cyphellophora europaea (strain CBS 101466)</name>
    <name type="common">Phialophora europaea</name>
    <dbReference type="NCBI Taxonomy" id="1220924"/>
    <lineage>
        <taxon>Eukaryota</taxon>
        <taxon>Fungi</taxon>
        <taxon>Dikarya</taxon>
        <taxon>Ascomycota</taxon>
        <taxon>Pezizomycotina</taxon>
        <taxon>Eurotiomycetes</taxon>
        <taxon>Chaetothyriomycetidae</taxon>
        <taxon>Chaetothyriales</taxon>
        <taxon>Cyphellophoraceae</taxon>
        <taxon>Cyphellophora</taxon>
    </lineage>
</organism>
<dbReference type="STRING" id="1220924.W2S4G7"/>
<dbReference type="SUPFAM" id="SSF102462">
    <property type="entry name" value="Peptidyl-tRNA hydrolase II"/>
    <property type="match status" value="1"/>
</dbReference>
<accession>W2S4G7</accession>
<dbReference type="CDD" id="cd02430">
    <property type="entry name" value="PTH2"/>
    <property type="match status" value="1"/>
</dbReference>
<dbReference type="OrthoDB" id="1733656at2759"/>
<evidence type="ECO:0000256" key="2">
    <source>
        <dbReference type="ARBA" id="ARBA00022801"/>
    </source>
</evidence>
<gene>
    <name evidence="7" type="ORF">HMPREF1541_02741</name>
</gene>
<dbReference type="InterPro" id="IPR023476">
    <property type="entry name" value="Pep_tRNA_hydro_II_dom_sf"/>
</dbReference>
<proteinExistence type="inferred from homology"/>
<feature type="compositionally biased region" description="Low complexity" evidence="5">
    <location>
        <begin position="46"/>
        <end position="57"/>
    </location>
</feature>
<evidence type="ECO:0000256" key="1">
    <source>
        <dbReference type="ARBA" id="ARBA00013260"/>
    </source>
</evidence>
<dbReference type="eggNOG" id="KOG3282">
    <property type="taxonomic scope" value="Eukaryota"/>
</dbReference>
<sequence>MSTSATAVLEKTPPTTLALSVSTLLLGLVAGYFIGSGSSLGLFSTPYSTPSSSGSRTKSSKRSKKQAPKSSWPNSYDVTVQPGDSSDEEFARAIHTGTGTGDADDEDSSPDEDTSQEEDEDDDDDEEDLAVDTTALKEQAKSPDEVKLMLVVRTDLGMTKGKIAAQCGHATLAVYKTLAGSAAGVPLLRRWENGGQPKIAVKCESEEELLLLQGQAMSLGLVARVIRDAGRTQIQAGSATVLGVLGPKGAVDGITGGLKLL</sequence>
<dbReference type="PANTHER" id="PTHR12649:SF11">
    <property type="entry name" value="PEPTIDYL-TRNA HYDROLASE 2, MITOCHONDRIAL"/>
    <property type="match status" value="1"/>
</dbReference>
<feature type="compositionally biased region" description="Basic residues" evidence="5">
    <location>
        <begin position="58"/>
        <end position="67"/>
    </location>
</feature>
<keyword evidence="2 7" id="KW-0378">Hydrolase</keyword>
<keyword evidence="6" id="KW-0472">Membrane</keyword>
<keyword evidence="8" id="KW-1185">Reference proteome</keyword>
<evidence type="ECO:0000256" key="6">
    <source>
        <dbReference type="SAM" id="Phobius"/>
    </source>
</evidence>
<keyword evidence="6" id="KW-0812">Transmembrane</keyword>
<comment type="similarity">
    <text evidence="3">Belongs to the PTH2 family.</text>
</comment>
<protein>
    <recommendedName>
        <fullName evidence="1">peptidyl-tRNA hydrolase</fullName>
        <ecNumber evidence="1">3.1.1.29</ecNumber>
    </recommendedName>
</protein>
<dbReference type="GO" id="GO:0004045">
    <property type="term" value="F:peptidyl-tRNA hydrolase activity"/>
    <property type="evidence" value="ECO:0007669"/>
    <property type="project" value="UniProtKB-EC"/>
</dbReference>
<dbReference type="EMBL" id="KB822718">
    <property type="protein sequence ID" value="ETN43582.1"/>
    <property type="molecule type" value="Genomic_DNA"/>
</dbReference>
<dbReference type="InterPro" id="IPR002833">
    <property type="entry name" value="PTH2"/>
</dbReference>
<dbReference type="HOGENOM" id="CLU_073661_0_0_1"/>
<feature type="transmembrane region" description="Helical" evidence="6">
    <location>
        <begin position="17"/>
        <end position="35"/>
    </location>
</feature>
<name>W2S4G7_CYPE1</name>
<feature type="region of interest" description="Disordered" evidence="5">
    <location>
        <begin position="46"/>
        <end position="127"/>
    </location>
</feature>
<dbReference type="GO" id="GO:0005829">
    <property type="term" value="C:cytosol"/>
    <property type="evidence" value="ECO:0007669"/>
    <property type="project" value="TreeGrafter"/>
</dbReference>
<dbReference type="AlphaFoldDB" id="W2S4G7"/>